<protein>
    <submittedName>
        <fullName evidence="1">Uncharacterized protein</fullName>
    </submittedName>
</protein>
<evidence type="ECO:0000313" key="2">
    <source>
        <dbReference type="Proteomes" id="UP000006462"/>
    </source>
</evidence>
<sequence length="53" mass="5923">MSEVTGFPMSVQYAFAGGIGCCASEIMRMLQKKLPKAIGKKIDKKDDCKYLYE</sequence>
<accession>A0ABM9ZSG6</accession>
<organism evidence="1 2">
    <name type="scientific">Pyramidobacter piscolens W5455</name>
    <dbReference type="NCBI Taxonomy" id="352165"/>
    <lineage>
        <taxon>Bacteria</taxon>
        <taxon>Thermotogati</taxon>
        <taxon>Synergistota</taxon>
        <taxon>Synergistia</taxon>
        <taxon>Synergistales</taxon>
        <taxon>Dethiosulfovibrionaceae</taxon>
        <taxon>Pyramidobacter</taxon>
    </lineage>
</organism>
<gene>
    <name evidence="1" type="ORF">HMPREF7215_2586</name>
</gene>
<name>A0ABM9ZSG6_9BACT</name>
<dbReference type="Proteomes" id="UP000006462">
    <property type="component" value="Unassembled WGS sequence"/>
</dbReference>
<evidence type="ECO:0000313" key="1">
    <source>
        <dbReference type="EMBL" id="EFB89772.1"/>
    </source>
</evidence>
<reference evidence="1 2" key="1">
    <citation type="submission" date="2009-12" db="EMBL/GenBank/DDBJ databases">
        <authorList>
            <person name="Shrivastava S."/>
            <person name="Madupu R."/>
            <person name="Durkin A.S."/>
            <person name="Torralba M."/>
            <person name="Methe B."/>
            <person name="Sutton G.G."/>
            <person name="Strausberg R.L."/>
            <person name="Nelson K.E."/>
        </authorList>
    </citation>
    <scope>NUCLEOTIDE SEQUENCE [LARGE SCALE GENOMIC DNA]</scope>
    <source>
        <strain evidence="1 2">W5455</strain>
    </source>
</reference>
<dbReference type="EMBL" id="ADFP01000121">
    <property type="protein sequence ID" value="EFB89772.1"/>
    <property type="molecule type" value="Genomic_DNA"/>
</dbReference>
<keyword evidence="2" id="KW-1185">Reference proteome</keyword>
<comment type="caution">
    <text evidence="1">The sequence shown here is derived from an EMBL/GenBank/DDBJ whole genome shotgun (WGS) entry which is preliminary data.</text>
</comment>
<proteinExistence type="predicted"/>